<protein>
    <submittedName>
        <fullName evidence="1">Uncharacterized protein</fullName>
    </submittedName>
</protein>
<gene>
    <name evidence="1" type="ORF">Ppb6_01087</name>
</gene>
<dbReference type="AlphaFoldDB" id="A0A1C0U720"/>
<comment type="caution">
    <text evidence="1">The sequence shown here is derived from an EMBL/GenBank/DDBJ whole genome shotgun (WGS) entry which is preliminary data.</text>
</comment>
<accession>A0A1C0U720</accession>
<keyword evidence="2" id="KW-1185">Reference proteome</keyword>
<evidence type="ECO:0000313" key="1">
    <source>
        <dbReference type="EMBL" id="OCQ53685.1"/>
    </source>
</evidence>
<organism evidence="1 2">
    <name type="scientific">Photorhabdus australis subsp. thailandensis</name>
    <dbReference type="NCBI Taxonomy" id="2805096"/>
    <lineage>
        <taxon>Bacteria</taxon>
        <taxon>Pseudomonadati</taxon>
        <taxon>Pseudomonadota</taxon>
        <taxon>Gammaproteobacteria</taxon>
        <taxon>Enterobacterales</taxon>
        <taxon>Morganellaceae</taxon>
        <taxon>Photorhabdus</taxon>
    </lineage>
</organism>
<evidence type="ECO:0000313" key="2">
    <source>
        <dbReference type="Proteomes" id="UP000093476"/>
    </source>
</evidence>
<name>A0A1C0U720_9GAMM</name>
<dbReference type="Proteomes" id="UP000093476">
    <property type="component" value="Unassembled WGS sequence"/>
</dbReference>
<dbReference type="EMBL" id="LOMY01000034">
    <property type="protein sequence ID" value="OCQ53685.1"/>
    <property type="molecule type" value="Genomic_DNA"/>
</dbReference>
<reference evidence="1 2" key="1">
    <citation type="submission" date="2015-12" db="EMBL/GenBank/DDBJ databases">
        <title>Genome comparisons provide insights into the role of secondary metabolites in the pathogenic phase of the Photorhabdus life cycle.</title>
        <authorList>
            <person name="Tobias N.J."/>
            <person name="Mishra B."/>
            <person name="Gupta D.K."/>
            <person name="Thines M."/>
            <person name="Stinear T.P."/>
            <person name="Bode H.B."/>
        </authorList>
    </citation>
    <scope>NUCLEOTIDE SEQUENCE [LARGE SCALE GENOMIC DNA]</scope>
    <source>
        <strain evidence="1 2">PB68.1</strain>
    </source>
</reference>
<sequence>MVSHYVRDNAKSLGNTMTAETIYYGYIPYGFQDESRRQGSESPGA</sequence>
<proteinExistence type="predicted"/>